<evidence type="ECO:0000256" key="2">
    <source>
        <dbReference type="ARBA" id="ARBA00022803"/>
    </source>
</evidence>
<protein>
    <submittedName>
        <fullName evidence="4">Uncharacterized protein</fullName>
    </submittedName>
</protein>
<organism evidence="4 5">
    <name type="scientific">Dokdonella immobilis</name>
    <dbReference type="NCBI Taxonomy" id="578942"/>
    <lineage>
        <taxon>Bacteria</taxon>
        <taxon>Pseudomonadati</taxon>
        <taxon>Pseudomonadota</taxon>
        <taxon>Gammaproteobacteria</taxon>
        <taxon>Lysobacterales</taxon>
        <taxon>Rhodanobacteraceae</taxon>
        <taxon>Dokdonella</taxon>
    </lineage>
</organism>
<dbReference type="EMBL" id="FOVF01000029">
    <property type="protein sequence ID" value="SFN54546.1"/>
    <property type="molecule type" value="Genomic_DNA"/>
</dbReference>
<keyword evidence="3" id="KW-0472">Membrane</keyword>
<gene>
    <name evidence="4" type="ORF">SAMN05216289_12963</name>
</gene>
<keyword evidence="3" id="KW-0812">Transmembrane</keyword>
<dbReference type="STRING" id="578942.SAMN05216289_12963"/>
<dbReference type="PANTHER" id="PTHR44227:SF3">
    <property type="entry name" value="PROTEIN O-MANNOSYL-TRANSFERASE TMTC4"/>
    <property type="match status" value="1"/>
</dbReference>
<feature type="transmembrane region" description="Helical" evidence="3">
    <location>
        <begin position="123"/>
        <end position="145"/>
    </location>
</feature>
<keyword evidence="2" id="KW-0802">TPR repeat</keyword>
<name>A0A1I4ZWF2_9GAMM</name>
<sequence>MTAAFAATSLVYWKGLQGGFVYDDYSFIFGNPGIKVSSNSLSNWFAAAMSFPSGSHQGRWLGMLSFAANHYFTGMDPYAFKLTNLAIHLLNGLLVFLALRALFDFHQLQKPAFPRRAVFNSGLAAASLAALWLVLPINLTAVLYISQRLESLSNTFVFLGLWWYLRVR</sequence>
<dbReference type="PANTHER" id="PTHR44227">
    <property type="match status" value="1"/>
</dbReference>
<reference evidence="4 5" key="1">
    <citation type="submission" date="2016-10" db="EMBL/GenBank/DDBJ databases">
        <authorList>
            <person name="de Groot N.N."/>
        </authorList>
    </citation>
    <scope>NUCLEOTIDE SEQUENCE [LARGE SCALE GENOMIC DNA]</scope>
    <source>
        <strain evidence="4 5">CGMCC 1.7659</strain>
    </source>
</reference>
<dbReference type="InterPro" id="IPR052346">
    <property type="entry name" value="O-mannosyl-transferase_TMTC"/>
</dbReference>
<dbReference type="AlphaFoldDB" id="A0A1I4ZWF2"/>
<keyword evidence="1" id="KW-0677">Repeat</keyword>
<feature type="non-terminal residue" evidence="4">
    <location>
        <position position="168"/>
    </location>
</feature>
<keyword evidence="5" id="KW-1185">Reference proteome</keyword>
<keyword evidence="3" id="KW-1133">Transmembrane helix</keyword>
<proteinExistence type="predicted"/>
<evidence type="ECO:0000313" key="5">
    <source>
        <dbReference type="Proteomes" id="UP000198575"/>
    </source>
</evidence>
<feature type="transmembrane region" description="Helical" evidence="3">
    <location>
        <begin position="85"/>
        <end position="103"/>
    </location>
</feature>
<accession>A0A1I4ZWF2</accession>
<evidence type="ECO:0000256" key="1">
    <source>
        <dbReference type="ARBA" id="ARBA00022737"/>
    </source>
</evidence>
<dbReference type="Proteomes" id="UP000198575">
    <property type="component" value="Unassembled WGS sequence"/>
</dbReference>
<evidence type="ECO:0000313" key="4">
    <source>
        <dbReference type="EMBL" id="SFN54546.1"/>
    </source>
</evidence>
<evidence type="ECO:0000256" key="3">
    <source>
        <dbReference type="SAM" id="Phobius"/>
    </source>
</evidence>